<keyword evidence="4" id="KW-0479">Metal-binding</keyword>
<dbReference type="GO" id="GO:0005634">
    <property type="term" value="C:nucleus"/>
    <property type="evidence" value="ECO:0007669"/>
    <property type="project" value="UniProtKB-SubCell"/>
</dbReference>
<dbReference type="InParanoid" id="A0A1Q3DHM5"/>
<keyword evidence="5" id="KW-0255">Endonuclease</keyword>
<evidence type="ECO:0000256" key="10">
    <source>
        <dbReference type="ARBA" id="ARBA00023242"/>
    </source>
</evidence>
<dbReference type="GO" id="GO:0009650">
    <property type="term" value="P:UV protection"/>
    <property type="evidence" value="ECO:0007669"/>
    <property type="project" value="UniProtKB-ARBA"/>
</dbReference>
<dbReference type="InterPro" id="IPR006086">
    <property type="entry name" value="XPG-I_dom"/>
</dbReference>
<evidence type="ECO:0000259" key="14">
    <source>
        <dbReference type="SMART" id="SM00484"/>
    </source>
</evidence>
<protein>
    <recommendedName>
        <fullName evidence="12">Flap endonuclease GEN-like 1</fullName>
    </recommendedName>
</protein>
<comment type="subcellular location">
    <subcellularLocation>
        <location evidence="2">Nucleus</location>
    </subcellularLocation>
</comment>
<dbReference type="GO" id="GO:0046872">
    <property type="term" value="F:metal ion binding"/>
    <property type="evidence" value="ECO:0007669"/>
    <property type="project" value="UniProtKB-KW"/>
</dbReference>
<evidence type="ECO:0000256" key="1">
    <source>
        <dbReference type="ARBA" id="ARBA00001946"/>
    </source>
</evidence>
<organism evidence="16 17">
    <name type="scientific">Cephalotus follicularis</name>
    <name type="common">Albany pitcher plant</name>
    <dbReference type="NCBI Taxonomy" id="3775"/>
    <lineage>
        <taxon>Eukaryota</taxon>
        <taxon>Viridiplantae</taxon>
        <taxon>Streptophyta</taxon>
        <taxon>Embryophyta</taxon>
        <taxon>Tracheophyta</taxon>
        <taxon>Spermatophyta</taxon>
        <taxon>Magnoliopsida</taxon>
        <taxon>eudicotyledons</taxon>
        <taxon>Gunneridae</taxon>
        <taxon>Pentapetalae</taxon>
        <taxon>rosids</taxon>
        <taxon>fabids</taxon>
        <taxon>Oxalidales</taxon>
        <taxon>Cephalotaceae</taxon>
        <taxon>Cephalotus</taxon>
    </lineage>
</organism>
<evidence type="ECO:0000313" key="16">
    <source>
        <dbReference type="EMBL" id="GAV92000.1"/>
    </source>
</evidence>
<keyword evidence="7" id="KW-0378">Hydrolase</keyword>
<evidence type="ECO:0000259" key="15">
    <source>
        <dbReference type="SMART" id="SM00485"/>
    </source>
</evidence>
<dbReference type="InterPro" id="IPR036279">
    <property type="entry name" value="5-3_exonuclease_C_sf"/>
</dbReference>
<evidence type="ECO:0000256" key="7">
    <source>
        <dbReference type="ARBA" id="ARBA00022801"/>
    </source>
</evidence>
<comment type="cofactor">
    <cofactor evidence="1">
        <name>Mg(2+)</name>
        <dbReference type="ChEBI" id="CHEBI:18420"/>
    </cofactor>
</comment>
<reference evidence="17" key="1">
    <citation type="submission" date="2016-04" db="EMBL/GenBank/DDBJ databases">
        <title>Cephalotus genome sequencing.</title>
        <authorList>
            <person name="Fukushima K."/>
            <person name="Hasebe M."/>
            <person name="Fang X."/>
        </authorList>
    </citation>
    <scope>NUCLEOTIDE SEQUENCE [LARGE SCALE GENOMIC DNA]</scope>
    <source>
        <strain evidence="17">cv. St1</strain>
    </source>
</reference>
<dbReference type="PANTHER" id="PTHR11081">
    <property type="entry name" value="FLAP ENDONUCLEASE FAMILY MEMBER"/>
    <property type="match status" value="1"/>
</dbReference>
<dbReference type="OrthoDB" id="2959108at2759"/>
<evidence type="ECO:0000256" key="6">
    <source>
        <dbReference type="ARBA" id="ARBA00022763"/>
    </source>
</evidence>
<proteinExistence type="inferred from homology"/>
<dbReference type="STRING" id="3775.A0A1Q3DHM5"/>
<comment type="caution">
    <text evidence="16">The sequence shown here is derived from an EMBL/GenBank/DDBJ whole genome shotgun (WGS) entry which is preliminary data.</text>
</comment>
<dbReference type="SMART" id="SM00484">
    <property type="entry name" value="XPGI"/>
    <property type="match status" value="1"/>
</dbReference>
<evidence type="ECO:0000256" key="9">
    <source>
        <dbReference type="ARBA" id="ARBA00023204"/>
    </source>
</evidence>
<dbReference type="GO" id="GO:0017108">
    <property type="term" value="F:5'-flap endonuclease activity"/>
    <property type="evidence" value="ECO:0007669"/>
    <property type="project" value="TreeGrafter"/>
</dbReference>
<feature type="compositionally biased region" description="Basic residues" evidence="13">
    <location>
        <begin position="590"/>
        <end position="611"/>
    </location>
</feature>
<dbReference type="PRINTS" id="PR00853">
    <property type="entry name" value="XPGRADSUPER"/>
</dbReference>
<feature type="domain" description="XPG N-terminal" evidence="15">
    <location>
        <begin position="1"/>
        <end position="96"/>
    </location>
</feature>
<keyword evidence="10" id="KW-0539">Nucleus</keyword>
<dbReference type="InterPro" id="IPR029060">
    <property type="entry name" value="PIN-like_dom_sf"/>
</dbReference>
<feature type="region of interest" description="Disordered" evidence="13">
    <location>
        <begin position="573"/>
        <end position="611"/>
    </location>
</feature>
<evidence type="ECO:0000256" key="11">
    <source>
        <dbReference type="ARBA" id="ARBA00038112"/>
    </source>
</evidence>
<evidence type="ECO:0000256" key="2">
    <source>
        <dbReference type="ARBA" id="ARBA00004123"/>
    </source>
</evidence>
<gene>
    <name evidence="16" type="ORF">CFOL_v3_35384</name>
</gene>
<dbReference type="SMART" id="SM00485">
    <property type="entry name" value="XPGN"/>
    <property type="match status" value="1"/>
</dbReference>
<dbReference type="EMBL" id="BDDD01008537">
    <property type="protein sequence ID" value="GAV92000.1"/>
    <property type="molecule type" value="Genomic_DNA"/>
</dbReference>
<feature type="domain" description="XPG-I" evidence="14">
    <location>
        <begin position="128"/>
        <end position="198"/>
    </location>
</feature>
<keyword evidence="8" id="KW-0460">Magnesium</keyword>
<evidence type="ECO:0000256" key="8">
    <source>
        <dbReference type="ARBA" id="ARBA00022842"/>
    </source>
</evidence>
<dbReference type="InterPro" id="IPR006085">
    <property type="entry name" value="XPG_DNA_repair_N"/>
</dbReference>
<keyword evidence="3" id="KW-0540">Nuclease</keyword>
<dbReference type="FunCoup" id="A0A1Q3DHM5">
    <property type="interactions" value="222"/>
</dbReference>
<keyword evidence="17" id="KW-1185">Reference proteome</keyword>
<evidence type="ECO:0000256" key="5">
    <source>
        <dbReference type="ARBA" id="ARBA00022759"/>
    </source>
</evidence>
<dbReference type="Gene3D" id="3.40.50.1010">
    <property type="entry name" value="5'-nuclease"/>
    <property type="match status" value="1"/>
</dbReference>
<evidence type="ECO:0000313" key="17">
    <source>
        <dbReference type="Proteomes" id="UP000187406"/>
    </source>
</evidence>
<dbReference type="GO" id="GO:0006281">
    <property type="term" value="P:DNA repair"/>
    <property type="evidence" value="ECO:0007669"/>
    <property type="project" value="UniProtKB-KW"/>
</dbReference>
<dbReference type="FunFam" id="3.40.50.1010:FF:000032">
    <property type="entry name" value="Flap endonuclease GEN-like 1"/>
    <property type="match status" value="1"/>
</dbReference>
<dbReference type="Pfam" id="PF00867">
    <property type="entry name" value="XPG_I"/>
    <property type="match status" value="1"/>
</dbReference>
<dbReference type="InterPro" id="IPR006084">
    <property type="entry name" value="XPG/Rad2"/>
</dbReference>
<dbReference type="AlphaFoldDB" id="A0A1Q3DHM5"/>
<dbReference type="Pfam" id="PF00752">
    <property type="entry name" value="XPG_N"/>
    <property type="match status" value="1"/>
</dbReference>
<dbReference type="PANTHER" id="PTHR11081:SF59">
    <property type="entry name" value="FI23547P1"/>
    <property type="match status" value="1"/>
</dbReference>
<dbReference type="Proteomes" id="UP000187406">
    <property type="component" value="Unassembled WGS sequence"/>
</dbReference>
<dbReference type="SUPFAM" id="SSF47807">
    <property type="entry name" value="5' to 3' exonuclease, C-terminal subdomain"/>
    <property type="match status" value="1"/>
</dbReference>
<keyword evidence="9" id="KW-0234">DNA repair</keyword>
<name>A0A1Q3DHM5_CEPFO</name>
<dbReference type="FunFam" id="1.10.150.20:FF:000030">
    <property type="entry name" value="Flap endonuclease GEN-like 1"/>
    <property type="match status" value="1"/>
</dbReference>
<evidence type="ECO:0000256" key="4">
    <source>
        <dbReference type="ARBA" id="ARBA00022723"/>
    </source>
</evidence>
<dbReference type="CDD" id="cd09869">
    <property type="entry name" value="PIN_GEN1"/>
    <property type="match status" value="1"/>
</dbReference>
<evidence type="ECO:0000256" key="12">
    <source>
        <dbReference type="ARBA" id="ARBA00073453"/>
    </source>
</evidence>
<evidence type="ECO:0000256" key="3">
    <source>
        <dbReference type="ARBA" id="ARBA00022722"/>
    </source>
</evidence>
<accession>A0A1Q3DHM5</accession>
<keyword evidence="6" id="KW-0227">DNA damage</keyword>
<sequence>MGVGGKFWDMLKPYSKHEGPDFLRNKRVAVDLSFWIVQHETAIKTHTRNPHIRLTFFRTINLFAKFGAFPVFVVDGIPSPLKSQARIARFFRYSGIDVSSWPVAEEGVYVERNGAFSKCVRECVELLELLGMPVLKAKGEAEALCAQLNSLGHVDACITSDSDAFLFDAKSVIKCLRPNSKEPFECYHISDIETGLGLKRKHLIAISLLVGNDHDLNGVQGIGLDSALRFVQKYSEDEILNRLREVSNANNPLFLGSINSAADSIFNSDESSPKTKSSHCSFCGHPGNKRVHFKFSCDYCGISNTEGCVKKPEGFKCNCSSCDQDRKYKEQRRNEIWQIKVCAKIAIEPNFPNEEIMEMYLCQNHGNFNANEGPCISWGSPDTEMLVDFLAFHQFWQPSYVRQRMLPMLSTIYLREMAASPVKTFLHQQYEFDSIQRVKVRYGIKSYVVKWKKAAIMDSVLYEIPCEKSNVRQEEFMEVDESFDLLDEANVPQIHGENGHWFLLTDENMELLRSAFPEEVDRFLQEKELKELKRRKSSVLGSEGSNENPESLKSKGVQLIITEFYRSTKLQPLAKPAENLATNSGDGSPKGKRKAASPRLSKSVRRRLLFN</sequence>
<dbReference type="Gene3D" id="1.10.150.20">
    <property type="entry name" value="5' to 3' exonuclease, C-terminal subdomain"/>
    <property type="match status" value="1"/>
</dbReference>
<comment type="similarity">
    <text evidence="11">Belongs to the XPG/RAD2 endonuclease family. GEN subfamily.</text>
</comment>
<dbReference type="GO" id="GO:0009555">
    <property type="term" value="P:pollen development"/>
    <property type="evidence" value="ECO:0007669"/>
    <property type="project" value="TreeGrafter"/>
</dbReference>
<dbReference type="SUPFAM" id="SSF88723">
    <property type="entry name" value="PIN domain-like"/>
    <property type="match status" value="1"/>
</dbReference>
<evidence type="ECO:0000256" key="13">
    <source>
        <dbReference type="SAM" id="MobiDB-lite"/>
    </source>
</evidence>